<dbReference type="Gene3D" id="1.25.40.10">
    <property type="entry name" value="Tetratricopeptide repeat domain"/>
    <property type="match status" value="1"/>
</dbReference>
<dbReference type="InterPro" id="IPR046960">
    <property type="entry name" value="PPR_At4g14850-like_plant"/>
</dbReference>
<dbReference type="GO" id="GO:0003723">
    <property type="term" value="F:RNA binding"/>
    <property type="evidence" value="ECO:0007669"/>
    <property type="project" value="InterPro"/>
</dbReference>
<feature type="compositionally biased region" description="Basic and acidic residues" evidence="3">
    <location>
        <begin position="1"/>
        <end position="11"/>
    </location>
</feature>
<name>A0AAP0FVI5_9ASPA</name>
<accession>A0AAP0FVI5</accession>
<dbReference type="FunFam" id="1.25.40.10:FF:000393">
    <property type="entry name" value="Pentatricopeptide repeat-containing protein At1g20230"/>
    <property type="match status" value="1"/>
</dbReference>
<evidence type="ECO:0000313" key="4">
    <source>
        <dbReference type="EMBL" id="KAK8918228.1"/>
    </source>
</evidence>
<proteinExistence type="predicted"/>
<keyword evidence="5" id="KW-1185">Reference proteome</keyword>
<reference evidence="4 5" key="1">
    <citation type="journal article" date="2022" name="Nat. Plants">
        <title>Genomes of leafy and leafless Platanthera orchids illuminate the evolution of mycoheterotrophy.</title>
        <authorList>
            <person name="Li M.H."/>
            <person name="Liu K.W."/>
            <person name="Li Z."/>
            <person name="Lu H.C."/>
            <person name="Ye Q.L."/>
            <person name="Zhang D."/>
            <person name="Wang J.Y."/>
            <person name="Li Y.F."/>
            <person name="Zhong Z.M."/>
            <person name="Liu X."/>
            <person name="Yu X."/>
            <person name="Liu D.K."/>
            <person name="Tu X.D."/>
            <person name="Liu B."/>
            <person name="Hao Y."/>
            <person name="Liao X.Y."/>
            <person name="Jiang Y.T."/>
            <person name="Sun W.H."/>
            <person name="Chen J."/>
            <person name="Chen Y.Q."/>
            <person name="Ai Y."/>
            <person name="Zhai J.W."/>
            <person name="Wu S.S."/>
            <person name="Zhou Z."/>
            <person name="Hsiao Y.Y."/>
            <person name="Wu W.L."/>
            <person name="Chen Y.Y."/>
            <person name="Lin Y.F."/>
            <person name="Hsu J.L."/>
            <person name="Li C.Y."/>
            <person name="Wang Z.W."/>
            <person name="Zhao X."/>
            <person name="Zhong W.Y."/>
            <person name="Ma X.K."/>
            <person name="Ma L."/>
            <person name="Huang J."/>
            <person name="Chen G.Z."/>
            <person name="Huang M.Z."/>
            <person name="Huang L."/>
            <person name="Peng D.H."/>
            <person name="Luo Y.B."/>
            <person name="Zou S.Q."/>
            <person name="Chen S.P."/>
            <person name="Lan S."/>
            <person name="Tsai W.C."/>
            <person name="Van de Peer Y."/>
            <person name="Liu Z.J."/>
        </authorList>
    </citation>
    <scope>NUCLEOTIDE SEQUENCE [LARGE SCALE GENOMIC DNA]</scope>
    <source>
        <strain evidence="4">Lor287</strain>
    </source>
</reference>
<evidence type="ECO:0000256" key="2">
    <source>
        <dbReference type="PROSITE-ProRule" id="PRU00708"/>
    </source>
</evidence>
<dbReference type="Pfam" id="PF13041">
    <property type="entry name" value="PPR_2"/>
    <property type="match status" value="1"/>
</dbReference>
<dbReference type="InterPro" id="IPR011990">
    <property type="entry name" value="TPR-like_helical_dom_sf"/>
</dbReference>
<dbReference type="Proteomes" id="UP001418222">
    <property type="component" value="Unassembled WGS sequence"/>
</dbReference>
<protein>
    <submittedName>
        <fullName evidence="4">Pentatricopeptide repeat-containing protein</fullName>
    </submittedName>
</protein>
<feature type="repeat" description="PPR" evidence="2">
    <location>
        <begin position="105"/>
        <end position="139"/>
    </location>
</feature>
<evidence type="ECO:0000313" key="5">
    <source>
        <dbReference type="Proteomes" id="UP001418222"/>
    </source>
</evidence>
<dbReference type="PANTHER" id="PTHR47926:SF487">
    <property type="entry name" value="REPEAT (TPR)-LIKE SUPERFAMILY PROTEIN, PUTATIVE-RELATED"/>
    <property type="match status" value="1"/>
</dbReference>
<dbReference type="PROSITE" id="PS51375">
    <property type="entry name" value="PPR"/>
    <property type="match status" value="1"/>
</dbReference>
<dbReference type="EMBL" id="JBBWWQ010000019">
    <property type="protein sequence ID" value="KAK8918228.1"/>
    <property type="molecule type" value="Genomic_DNA"/>
</dbReference>
<evidence type="ECO:0000256" key="3">
    <source>
        <dbReference type="SAM" id="MobiDB-lite"/>
    </source>
</evidence>
<dbReference type="PANTHER" id="PTHR47926">
    <property type="entry name" value="PENTATRICOPEPTIDE REPEAT-CONTAINING PROTEIN"/>
    <property type="match status" value="1"/>
</dbReference>
<organism evidence="4 5">
    <name type="scientific">Platanthera zijinensis</name>
    <dbReference type="NCBI Taxonomy" id="2320716"/>
    <lineage>
        <taxon>Eukaryota</taxon>
        <taxon>Viridiplantae</taxon>
        <taxon>Streptophyta</taxon>
        <taxon>Embryophyta</taxon>
        <taxon>Tracheophyta</taxon>
        <taxon>Spermatophyta</taxon>
        <taxon>Magnoliopsida</taxon>
        <taxon>Liliopsida</taxon>
        <taxon>Asparagales</taxon>
        <taxon>Orchidaceae</taxon>
        <taxon>Orchidoideae</taxon>
        <taxon>Orchideae</taxon>
        <taxon>Orchidinae</taxon>
        <taxon>Platanthera</taxon>
    </lineage>
</organism>
<feature type="region of interest" description="Disordered" evidence="3">
    <location>
        <begin position="1"/>
        <end position="50"/>
    </location>
</feature>
<dbReference type="GO" id="GO:0009451">
    <property type="term" value="P:RNA modification"/>
    <property type="evidence" value="ECO:0007669"/>
    <property type="project" value="InterPro"/>
</dbReference>
<gene>
    <name evidence="4" type="primary">PCMP-E1</name>
    <name evidence="4" type="ORF">KSP39_PZI022077</name>
</gene>
<dbReference type="InterPro" id="IPR002885">
    <property type="entry name" value="PPR_rpt"/>
</dbReference>
<evidence type="ECO:0000256" key="1">
    <source>
        <dbReference type="ARBA" id="ARBA00022737"/>
    </source>
</evidence>
<dbReference type="Pfam" id="PF01535">
    <property type="entry name" value="PPR"/>
    <property type="match status" value="1"/>
</dbReference>
<comment type="caution">
    <text evidence="4">The sequence shown here is derived from an EMBL/GenBank/DDBJ whole genome shotgun (WGS) entry which is preliminary data.</text>
</comment>
<keyword evidence="1" id="KW-0677">Repeat</keyword>
<dbReference type="AlphaFoldDB" id="A0AAP0FVI5"/>
<dbReference type="NCBIfam" id="TIGR00756">
    <property type="entry name" value="PPR"/>
    <property type="match status" value="1"/>
</dbReference>
<sequence>MGRRYPPKDSDDQLLLSQRFQPRSPPPLPPNAIRRPTAKPFHPSGLLRSASNLSDTSTGRFLHSFAIRSLLTPDAFISSALIELYSKHGRIKDARHVFDETPEKDLVVWNSMVSGFSQSGYEQKALKLLDSMRAAGIEADVFSWTSLISGSVRNFNYGRAFLFFRQMVGVAGISPNAATISSLLPASANVMNLRRGREIHGFSVVAGVESDLFVSTRLWTCMGSAGLYPTQRRYLIICLEGTLFHGMPWFLLTRIMDAAKKLYNSSIRWKSVEQLQII</sequence>